<dbReference type="Proteomes" id="UP000238137">
    <property type="component" value="Unassembled WGS sequence"/>
</dbReference>
<dbReference type="Pfam" id="PF06812">
    <property type="entry name" value="ImpA_N"/>
    <property type="match status" value="1"/>
</dbReference>
<dbReference type="PANTHER" id="PTHR37951">
    <property type="entry name" value="CYTOPLASMIC PROTEIN-RELATED"/>
    <property type="match status" value="1"/>
</dbReference>
<accession>A0A422QWW2</accession>
<evidence type="ECO:0000313" key="4">
    <source>
        <dbReference type="Proteomes" id="UP000238137"/>
    </source>
</evidence>
<name>A0A422QWW2_9RHOB</name>
<reference evidence="3" key="1">
    <citation type="submission" date="2018-05" db="EMBL/GenBank/DDBJ databases">
        <title>Reclassification of Methylarcula marina and Methylarcula terricola as Paracoccus methylarcula sp.nov., comb.nov. and Paracoccus terricola comb.nov.</title>
        <authorList>
            <person name="Shmareva M.N."/>
            <person name="Doronina N.V."/>
            <person name="Vasilenko O.V."/>
            <person name="Tarlachkov S.V."/>
            <person name="Trotsenko Y.A."/>
        </authorList>
    </citation>
    <scope>NUCLEOTIDE SEQUENCE [LARGE SCALE GENOMIC DNA]</scope>
    <source>
        <strain evidence="3">VKM B-2159</strain>
    </source>
</reference>
<sequence>MPRPPVKTVSWTNSSSYSRRPIARPTKRAAASAERPRGTRRSALTPVNLLAPVSEQDPCGPDLEREDDPDFVDYYFEAEARMPERYFTPGTAADGSDDRLFDPRSIDLGKEKAIIDGLLARSRDLRLLGLLARFQILAGRLGDFADTAEDMAAMMMQWPEEVHPQVDRGVGERRAAIEALNSQPTVVMPLLHLSLVSNGEVTLRRHMVAGGKAEARKSEGDIAGSDLLGPLRSEANRQAVANVNDQLTRIADALHRMAGLAASHPVKTFTPDLGAVRAAIADMQAMIASVRPDLRPWSASAATPISTANAEGDTTGAETEGAVPAGQASAPPQTRAGTVPTIPNRATAAAALEAAKAWLAGHEPSSPALVLVTQAQLLVGAPLVEAIEVLMPAQAGNVVLHIGQGSSFSLPMARLKELTASGLEQDPKASGQPAVLPAIARRGDLIGHLLGVEGYFAAQEPASPIPLLLVKAREMLEKRFDAIMAELLVAAVQDG</sequence>
<comment type="caution">
    <text evidence="3">The sequence shown here is derived from an EMBL/GenBank/DDBJ whole genome shotgun (WGS) entry which is preliminary data.</text>
</comment>
<protein>
    <recommendedName>
        <fullName evidence="2">ImpA N-terminal domain-containing protein</fullName>
    </recommendedName>
</protein>
<dbReference type="InterPro" id="IPR010657">
    <property type="entry name" value="ImpA_N"/>
</dbReference>
<dbReference type="EMBL" id="PXNQ02000006">
    <property type="protein sequence ID" value="RNF34449.1"/>
    <property type="molecule type" value="Genomic_DNA"/>
</dbReference>
<dbReference type="AlphaFoldDB" id="A0A422QWW2"/>
<feature type="compositionally biased region" description="Polar residues" evidence="1">
    <location>
        <begin position="9"/>
        <end position="18"/>
    </location>
</feature>
<evidence type="ECO:0000256" key="1">
    <source>
        <dbReference type="SAM" id="MobiDB-lite"/>
    </source>
</evidence>
<dbReference type="InterPro" id="IPR017740">
    <property type="entry name" value="TssA-like"/>
</dbReference>
<evidence type="ECO:0000313" key="3">
    <source>
        <dbReference type="EMBL" id="RNF34449.1"/>
    </source>
</evidence>
<gene>
    <name evidence="3" type="ORF">A7A09_011195</name>
</gene>
<organism evidence="3 4">
    <name type="scientific">Paracoccus methylarcula</name>
    <dbReference type="NCBI Taxonomy" id="72022"/>
    <lineage>
        <taxon>Bacteria</taxon>
        <taxon>Pseudomonadati</taxon>
        <taxon>Pseudomonadota</taxon>
        <taxon>Alphaproteobacteria</taxon>
        <taxon>Rhodobacterales</taxon>
        <taxon>Paracoccaceae</taxon>
        <taxon>Paracoccus</taxon>
    </lineage>
</organism>
<feature type="region of interest" description="Disordered" evidence="1">
    <location>
        <begin position="1"/>
        <end position="66"/>
    </location>
</feature>
<feature type="region of interest" description="Disordered" evidence="1">
    <location>
        <begin position="307"/>
        <end position="340"/>
    </location>
</feature>
<proteinExistence type="predicted"/>
<feature type="domain" description="ImpA N-terminal" evidence="2">
    <location>
        <begin position="50"/>
        <end position="181"/>
    </location>
</feature>
<evidence type="ECO:0000259" key="2">
    <source>
        <dbReference type="Pfam" id="PF06812"/>
    </source>
</evidence>
<dbReference type="OrthoDB" id="9771118at2"/>
<dbReference type="PANTHER" id="PTHR37951:SF1">
    <property type="entry name" value="TYPE VI SECRETION SYSTEM COMPONENT TSSA1"/>
    <property type="match status" value="1"/>
</dbReference>
<keyword evidence="4" id="KW-1185">Reference proteome</keyword>